<dbReference type="EMBL" id="CP027019">
    <property type="protein sequence ID" value="AVP49494.1"/>
    <property type="molecule type" value="Genomic_DNA"/>
</dbReference>
<feature type="transmembrane region" description="Helical" evidence="2">
    <location>
        <begin position="267"/>
        <end position="285"/>
    </location>
</feature>
<keyword evidence="2" id="KW-0812">Transmembrane</keyword>
<feature type="transmembrane region" description="Helical" evidence="2">
    <location>
        <begin position="175"/>
        <end position="195"/>
    </location>
</feature>
<reference evidence="4" key="1">
    <citation type="submission" date="2018-02" db="EMBL/GenBank/DDBJ databases">
        <title>Firefly genomes illuminate parallel origins of bioluminescence in beetles.</title>
        <authorList>
            <person name="Fallon T.R."/>
            <person name="Lower S.E.S."/>
            <person name="Behringer M."/>
            <person name="Weng J.-K."/>
        </authorList>
    </citation>
    <scope>NUCLEOTIDE SEQUENCE [LARGE SCALE GENOMIC DNA]</scope>
</reference>
<feature type="region of interest" description="Disordered" evidence="1">
    <location>
        <begin position="349"/>
        <end position="468"/>
    </location>
</feature>
<proteinExistence type="predicted"/>
<feature type="compositionally biased region" description="Basic and acidic residues" evidence="1">
    <location>
        <begin position="349"/>
        <end position="361"/>
    </location>
</feature>
<protein>
    <submittedName>
        <fullName evidence="3">Uncharacterized protein</fullName>
    </submittedName>
</protein>
<keyword evidence="2" id="KW-0472">Membrane</keyword>
<dbReference type="RefSeq" id="WP_303662081.1">
    <property type="nucleotide sequence ID" value="NZ_CP027019.1"/>
</dbReference>
<dbReference type="AlphaFoldDB" id="A0A2S0NKG0"/>
<dbReference type="NCBIfam" id="NF045848">
    <property type="entry name" value="MMCAP2_0566_fam"/>
    <property type="match status" value="1"/>
</dbReference>
<evidence type="ECO:0000313" key="4">
    <source>
        <dbReference type="Proteomes" id="UP000239250"/>
    </source>
</evidence>
<evidence type="ECO:0000256" key="1">
    <source>
        <dbReference type="SAM" id="MobiDB-lite"/>
    </source>
</evidence>
<keyword evidence="2" id="KW-1133">Transmembrane helix</keyword>
<feature type="transmembrane region" description="Helical" evidence="2">
    <location>
        <begin position="233"/>
        <end position="255"/>
    </location>
</feature>
<feature type="transmembrane region" description="Helical" evidence="2">
    <location>
        <begin position="103"/>
        <end position="127"/>
    </location>
</feature>
<feature type="transmembrane region" description="Helical" evidence="2">
    <location>
        <begin position="59"/>
        <end position="82"/>
    </location>
</feature>
<feature type="compositionally biased region" description="Basic and acidic residues" evidence="1">
    <location>
        <begin position="401"/>
        <end position="447"/>
    </location>
</feature>
<accession>A0A2S0NKG0</accession>
<feature type="compositionally biased region" description="Polar residues" evidence="1">
    <location>
        <begin position="371"/>
        <end position="382"/>
    </location>
</feature>
<feature type="compositionally biased region" description="Low complexity" evidence="1">
    <location>
        <begin position="451"/>
        <end position="461"/>
    </location>
</feature>
<name>A0A2S0NKG0_9MOLU</name>
<gene>
    <name evidence="3" type="ORF">C5T88_02865</name>
</gene>
<sequence>MDWLFAPILKLIWSIFVQLLLKLLDVFTEVMDFLGAGIIRDLIFSNGEFDVTKLPLPFIVFGGLAVLLMIIFFITNYIAAMVNDDSNIKEKMFTSLKHSFKGTLYILMIPIMLFVGFAGIIMIQGIIGHAFNIGDFSFGKLIWLIGDYKNTNWGNIDFSLVPPNFSAPSGLDGSGLLAAILGIICALYLTVTLGFSMGQKLFEMYLLFVISPIYAASTVHDGGERFKGWCSGIFGRLLTIISIRLMFAIFAVVMMPILKIAGENTNPLVTITIILFGMGGGALFCEGGMKLVARLISEGAGQDAADSSNQASRMAGRMVLGAAVGVGIGVAKMNKPRASVGAKVKIKISKTEGKSDKKSSESSRNARMGGDNSSADKFTSSPIKKPNVEKGNSPKINGKTAKNDSKAKEKNLEKKGKKTDKNDSKIRNDQKNKSNSTKDKNRQDSSKNKINGGKTQKNTNQNKDKGKK</sequence>
<organism evidence="3 4">
    <name type="scientific">Williamsoniiplasma luminosum</name>
    <dbReference type="NCBI Taxonomy" id="214888"/>
    <lineage>
        <taxon>Bacteria</taxon>
        <taxon>Bacillati</taxon>
        <taxon>Mycoplasmatota</taxon>
        <taxon>Mollicutes</taxon>
        <taxon>Entomoplasmatales</taxon>
        <taxon>Williamsoniiplasma</taxon>
    </lineage>
</organism>
<evidence type="ECO:0000313" key="3">
    <source>
        <dbReference type="EMBL" id="AVP49494.1"/>
    </source>
</evidence>
<dbReference type="Proteomes" id="UP000239250">
    <property type="component" value="Chromosome"/>
</dbReference>
<dbReference type="NCBIfam" id="NF045889">
    <property type="entry name" value="ICE_Mbov_0396_TM"/>
    <property type="match status" value="1"/>
</dbReference>
<evidence type="ECO:0000256" key="2">
    <source>
        <dbReference type="SAM" id="Phobius"/>
    </source>
</evidence>